<evidence type="ECO:0000259" key="2">
    <source>
        <dbReference type="PROSITE" id="PS50885"/>
    </source>
</evidence>
<dbReference type="SMART" id="SM00304">
    <property type="entry name" value="HAMP"/>
    <property type="match status" value="1"/>
</dbReference>
<dbReference type="EMBL" id="JAWDIO010000002">
    <property type="protein sequence ID" value="MDU0355826.1"/>
    <property type="molecule type" value="Genomic_DNA"/>
</dbReference>
<reference evidence="3 4" key="1">
    <citation type="submission" date="2023-10" db="EMBL/GenBank/DDBJ databases">
        <title>Glaciecola aquimarina strain GGW-M5 nov., isolated from a coastal seawater.</title>
        <authorList>
            <person name="Bayburt H."/>
            <person name="Kim J.M."/>
            <person name="Choi B.J."/>
            <person name="Jeon C.O."/>
        </authorList>
    </citation>
    <scope>NUCLEOTIDE SEQUENCE [LARGE SCALE GENOMIC DNA]</scope>
    <source>
        <strain evidence="3 4">KCTC 32108</strain>
    </source>
</reference>
<protein>
    <submittedName>
        <fullName evidence="3">HAMP domain-containing protein</fullName>
    </submittedName>
</protein>
<feature type="domain" description="HAMP" evidence="2">
    <location>
        <begin position="221"/>
        <end position="273"/>
    </location>
</feature>
<dbReference type="Proteomes" id="UP001247805">
    <property type="component" value="Unassembled WGS sequence"/>
</dbReference>
<organism evidence="3 4">
    <name type="scientific">Paraglaciecola aquimarina</name>
    <dbReference type="NCBI Taxonomy" id="1235557"/>
    <lineage>
        <taxon>Bacteria</taxon>
        <taxon>Pseudomonadati</taxon>
        <taxon>Pseudomonadota</taxon>
        <taxon>Gammaproteobacteria</taxon>
        <taxon>Alteromonadales</taxon>
        <taxon>Alteromonadaceae</taxon>
        <taxon>Paraglaciecola</taxon>
    </lineage>
</organism>
<dbReference type="PROSITE" id="PS50885">
    <property type="entry name" value="HAMP"/>
    <property type="match status" value="1"/>
</dbReference>
<evidence type="ECO:0000313" key="4">
    <source>
        <dbReference type="Proteomes" id="UP001247805"/>
    </source>
</evidence>
<dbReference type="InterPro" id="IPR003660">
    <property type="entry name" value="HAMP_dom"/>
</dbReference>
<evidence type="ECO:0000313" key="3">
    <source>
        <dbReference type="EMBL" id="MDU0355826.1"/>
    </source>
</evidence>
<dbReference type="SUPFAM" id="SSF158472">
    <property type="entry name" value="HAMP domain-like"/>
    <property type="match status" value="1"/>
</dbReference>
<dbReference type="RefSeq" id="WP_316027346.1">
    <property type="nucleotide sequence ID" value="NZ_JAWDIO010000002.1"/>
</dbReference>
<sequence length="283" mass="31586">MSPVAKDFSTKKLIALAMDDPSSLRSAMDNYQQNRWNTDIYWVLSTDSEVLVSSDDAGNINVGFASILANEGVHWFQHKGEFYLMQAKPVRFVELSGKINAWIVSGVKAESLFNDRLVELTNMHVGIFDFENRLTIGSTFVDYEFLPTSAHNEIGKQSVAGVTYLYTSSKLGDWLQAPVHLVLAKNEADAYLSNQTLRNELFLVLALAAVFAWVAAIIISRGITRPLEQLSRVAKNISKGQYTDQFPSSNAKEVETLSKAISDMQDGIFQREKSINQLAFLMS</sequence>
<dbReference type="Pfam" id="PF00672">
    <property type="entry name" value="HAMP"/>
    <property type="match status" value="1"/>
</dbReference>
<comment type="caution">
    <text evidence="3">The sequence shown here is derived from an EMBL/GenBank/DDBJ whole genome shotgun (WGS) entry which is preliminary data.</text>
</comment>
<evidence type="ECO:0000256" key="1">
    <source>
        <dbReference type="SAM" id="Phobius"/>
    </source>
</evidence>
<gene>
    <name evidence="3" type="ORF">RS130_19780</name>
</gene>
<accession>A0ABU3T0P1</accession>
<name>A0ABU3T0P1_9ALTE</name>
<feature type="transmembrane region" description="Helical" evidence="1">
    <location>
        <begin position="201"/>
        <end position="223"/>
    </location>
</feature>
<keyword evidence="1" id="KW-0472">Membrane</keyword>
<keyword evidence="1" id="KW-1133">Transmembrane helix</keyword>
<keyword evidence="1" id="KW-0812">Transmembrane</keyword>
<proteinExistence type="predicted"/>
<dbReference type="Gene3D" id="6.10.340.10">
    <property type="match status" value="1"/>
</dbReference>
<keyword evidence="4" id="KW-1185">Reference proteome</keyword>